<name>A0A6A5YMH1_9PLEO</name>
<protein>
    <submittedName>
        <fullName evidence="2">Heterokaryon incompatibility protein-domain-containing protein</fullName>
    </submittedName>
</protein>
<dbReference type="EMBL" id="ML977349">
    <property type="protein sequence ID" value="KAF2108173.1"/>
    <property type="molecule type" value="Genomic_DNA"/>
</dbReference>
<dbReference type="AlphaFoldDB" id="A0A6A5YMH1"/>
<gene>
    <name evidence="2" type="ORF">BDV96DRAFT_556605</name>
</gene>
<organism evidence="2 3">
    <name type="scientific">Lophiotrema nucula</name>
    <dbReference type="NCBI Taxonomy" id="690887"/>
    <lineage>
        <taxon>Eukaryota</taxon>
        <taxon>Fungi</taxon>
        <taxon>Dikarya</taxon>
        <taxon>Ascomycota</taxon>
        <taxon>Pezizomycotina</taxon>
        <taxon>Dothideomycetes</taxon>
        <taxon>Pleosporomycetidae</taxon>
        <taxon>Pleosporales</taxon>
        <taxon>Lophiotremataceae</taxon>
        <taxon>Lophiotrema</taxon>
    </lineage>
</organism>
<feature type="non-terminal residue" evidence="2">
    <location>
        <position position="355"/>
    </location>
</feature>
<dbReference type="InterPro" id="IPR052895">
    <property type="entry name" value="HetReg/Transcr_Mod"/>
</dbReference>
<proteinExistence type="predicted"/>
<keyword evidence="3" id="KW-1185">Reference proteome</keyword>
<sequence>MSKKIPQYTYRPLETPASVRVLDLHPAPAFSDPLEASLVHVDRNQRFLPVSNEASSVRSYDAVSYCWGNFDSSCVLLLEGHAHCITPNVDAMLRQLRRDSPKTRPRRLWIDAICLNQHDAEEKATQVQLMGDIFRQADKVRIWLGTASDADSIPRIFAFWKGLAATIDHTSTSSEQKGLYLSALWSSISGDADFQPILDFLARPWFRRRWILQEVSLGHHIKVHCGAHSIPWAWLQEGICEMPLQYPGFEKKHAEAVQSVRGLRQGRAEYLETLRLFHTTECSEPRDRLFALYGMASDIDSPDEISDDAFRLHAGFISYKVTYAGTWVEAYKSFAQACITAGKIDGIFDHLASFG</sequence>
<evidence type="ECO:0000313" key="2">
    <source>
        <dbReference type="EMBL" id="KAF2108173.1"/>
    </source>
</evidence>
<feature type="domain" description="Heterokaryon incompatibility" evidence="1">
    <location>
        <begin position="60"/>
        <end position="214"/>
    </location>
</feature>
<evidence type="ECO:0000313" key="3">
    <source>
        <dbReference type="Proteomes" id="UP000799770"/>
    </source>
</evidence>
<dbReference type="PANTHER" id="PTHR24148">
    <property type="entry name" value="ANKYRIN REPEAT DOMAIN-CONTAINING PROTEIN 39 HOMOLOG-RELATED"/>
    <property type="match status" value="1"/>
</dbReference>
<dbReference type="PANTHER" id="PTHR24148:SF80">
    <property type="entry name" value="HETEROKARYON INCOMPATIBILITY DOMAIN-CONTAINING PROTEIN"/>
    <property type="match status" value="1"/>
</dbReference>
<dbReference type="OrthoDB" id="2157530at2759"/>
<evidence type="ECO:0000259" key="1">
    <source>
        <dbReference type="Pfam" id="PF06985"/>
    </source>
</evidence>
<reference evidence="2" key="1">
    <citation type="journal article" date="2020" name="Stud. Mycol.">
        <title>101 Dothideomycetes genomes: a test case for predicting lifestyles and emergence of pathogens.</title>
        <authorList>
            <person name="Haridas S."/>
            <person name="Albert R."/>
            <person name="Binder M."/>
            <person name="Bloem J."/>
            <person name="Labutti K."/>
            <person name="Salamov A."/>
            <person name="Andreopoulos B."/>
            <person name="Baker S."/>
            <person name="Barry K."/>
            <person name="Bills G."/>
            <person name="Bluhm B."/>
            <person name="Cannon C."/>
            <person name="Castanera R."/>
            <person name="Culley D."/>
            <person name="Daum C."/>
            <person name="Ezra D."/>
            <person name="Gonzalez J."/>
            <person name="Henrissat B."/>
            <person name="Kuo A."/>
            <person name="Liang C."/>
            <person name="Lipzen A."/>
            <person name="Lutzoni F."/>
            <person name="Magnuson J."/>
            <person name="Mondo S."/>
            <person name="Nolan M."/>
            <person name="Ohm R."/>
            <person name="Pangilinan J."/>
            <person name="Park H.-J."/>
            <person name="Ramirez L."/>
            <person name="Alfaro M."/>
            <person name="Sun H."/>
            <person name="Tritt A."/>
            <person name="Yoshinaga Y."/>
            <person name="Zwiers L.-H."/>
            <person name="Turgeon B."/>
            <person name="Goodwin S."/>
            <person name="Spatafora J."/>
            <person name="Crous P."/>
            <person name="Grigoriev I."/>
        </authorList>
    </citation>
    <scope>NUCLEOTIDE SEQUENCE</scope>
    <source>
        <strain evidence="2">CBS 627.86</strain>
    </source>
</reference>
<dbReference type="Pfam" id="PF06985">
    <property type="entry name" value="HET"/>
    <property type="match status" value="1"/>
</dbReference>
<dbReference type="Proteomes" id="UP000799770">
    <property type="component" value="Unassembled WGS sequence"/>
</dbReference>
<accession>A0A6A5YMH1</accession>
<dbReference type="InterPro" id="IPR010730">
    <property type="entry name" value="HET"/>
</dbReference>